<evidence type="ECO:0000313" key="2">
    <source>
        <dbReference type="EMBL" id="KAJ7410735.1"/>
    </source>
</evidence>
<name>A0ABQ9CXU7_9PASS</name>
<protein>
    <submittedName>
        <fullName evidence="2">Uncharacterized protein</fullName>
    </submittedName>
</protein>
<feature type="signal peptide" evidence="1">
    <location>
        <begin position="1"/>
        <end position="24"/>
    </location>
</feature>
<comment type="caution">
    <text evidence="2">The sequence shown here is derived from an EMBL/GenBank/DDBJ whole genome shotgun (WGS) entry which is preliminary data.</text>
</comment>
<proteinExistence type="predicted"/>
<organism evidence="2 3">
    <name type="scientific">Willisornis vidua</name>
    <name type="common">Xingu scale-backed antbird</name>
    <dbReference type="NCBI Taxonomy" id="1566151"/>
    <lineage>
        <taxon>Eukaryota</taxon>
        <taxon>Metazoa</taxon>
        <taxon>Chordata</taxon>
        <taxon>Craniata</taxon>
        <taxon>Vertebrata</taxon>
        <taxon>Euteleostomi</taxon>
        <taxon>Archelosauria</taxon>
        <taxon>Archosauria</taxon>
        <taxon>Dinosauria</taxon>
        <taxon>Saurischia</taxon>
        <taxon>Theropoda</taxon>
        <taxon>Coelurosauria</taxon>
        <taxon>Aves</taxon>
        <taxon>Neognathae</taxon>
        <taxon>Neoaves</taxon>
        <taxon>Telluraves</taxon>
        <taxon>Australaves</taxon>
        <taxon>Passeriformes</taxon>
        <taxon>Thamnophilidae</taxon>
        <taxon>Willisornis</taxon>
    </lineage>
</organism>
<gene>
    <name evidence="2" type="ORF">WISP_106541</name>
</gene>
<evidence type="ECO:0000256" key="1">
    <source>
        <dbReference type="SAM" id="SignalP"/>
    </source>
</evidence>
<feature type="chain" id="PRO_5045992872" evidence="1">
    <location>
        <begin position="25"/>
        <end position="251"/>
    </location>
</feature>
<accession>A0ABQ9CXU7</accession>
<evidence type="ECO:0000313" key="3">
    <source>
        <dbReference type="Proteomes" id="UP001145742"/>
    </source>
</evidence>
<reference evidence="2" key="1">
    <citation type="submission" date="2019-10" db="EMBL/GenBank/DDBJ databases">
        <authorList>
            <person name="Soares A.E.R."/>
            <person name="Aleixo A."/>
            <person name="Schneider P."/>
            <person name="Miyaki C.Y."/>
            <person name="Schneider M.P."/>
            <person name="Mello C."/>
            <person name="Vasconcelos A.T.R."/>
        </authorList>
    </citation>
    <scope>NUCLEOTIDE SEQUENCE</scope>
    <source>
        <tissue evidence="2">Muscle</tissue>
    </source>
</reference>
<keyword evidence="1" id="KW-0732">Signal</keyword>
<sequence length="251" mass="29131">MNSQNQSDPLLYLIILLLKETVETQTLRSVFWVSWTQSSNYFEDEFISLPLPVKQNFSGNGAICNRCRHDSDHYVLIEDEDMDLMLNITFTVQVLTYTLLAFWPRPASKVPHNMRTLSEGQNGLKIGLSFATLDNICLWLHELFERFRGDWNDFRLGKRREMWGSKVVTEGKKENSENYQAASFTSIPSRNMEQILLEDMPKHLKDREEIRNSQQGFIKGKSCLINLVILYSGMTASVDKERATNVIYLDF</sequence>
<keyword evidence="3" id="KW-1185">Reference proteome</keyword>
<dbReference type="Proteomes" id="UP001145742">
    <property type="component" value="Unassembled WGS sequence"/>
</dbReference>
<dbReference type="EMBL" id="WHWB01034388">
    <property type="protein sequence ID" value="KAJ7410735.1"/>
    <property type="molecule type" value="Genomic_DNA"/>
</dbReference>